<reference evidence="3 4" key="1">
    <citation type="journal article" date="2022" name="bioRxiv">
        <title>Genomics of Preaxostyla Flagellates Illuminates Evolutionary Transitions and the Path Towards Mitochondrial Loss.</title>
        <authorList>
            <person name="Novak L.V.F."/>
            <person name="Treitli S.C."/>
            <person name="Pyrih J."/>
            <person name="Halakuc P."/>
            <person name="Pipaliya S.V."/>
            <person name="Vacek V."/>
            <person name="Brzon O."/>
            <person name="Soukal P."/>
            <person name="Eme L."/>
            <person name="Dacks J.B."/>
            <person name="Karnkowska A."/>
            <person name="Elias M."/>
            <person name="Hampl V."/>
        </authorList>
    </citation>
    <scope>NUCLEOTIDE SEQUENCE [LARGE SCALE GENOMIC DNA]</scope>
    <source>
        <strain evidence="3">NAU3</strain>
        <tissue evidence="3">Gut</tissue>
    </source>
</reference>
<evidence type="ECO:0000256" key="1">
    <source>
        <dbReference type="SAM" id="Coils"/>
    </source>
</evidence>
<gene>
    <name evidence="3" type="ORF">BLNAU_9574</name>
</gene>
<comment type="caution">
    <text evidence="3">The sequence shown here is derived from an EMBL/GenBank/DDBJ whole genome shotgun (WGS) entry which is preliminary data.</text>
</comment>
<feature type="compositionally biased region" description="Low complexity" evidence="2">
    <location>
        <begin position="163"/>
        <end position="173"/>
    </location>
</feature>
<organism evidence="3 4">
    <name type="scientific">Blattamonas nauphoetae</name>
    <dbReference type="NCBI Taxonomy" id="2049346"/>
    <lineage>
        <taxon>Eukaryota</taxon>
        <taxon>Metamonada</taxon>
        <taxon>Preaxostyla</taxon>
        <taxon>Oxymonadida</taxon>
        <taxon>Blattamonas</taxon>
    </lineage>
</organism>
<evidence type="ECO:0000313" key="4">
    <source>
        <dbReference type="Proteomes" id="UP001281761"/>
    </source>
</evidence>
<dbReference type="Proteomes" id="UP001281761">
    <property type="component" value="Unassembled WGS sequence"/>
</dbReference>
<keyword evidence="4" id="KW-1185">Reference proteome</keyword>
<proteinExistence type="predicted"/>
<feature type="region of interest" description="Disordered" evidence="2">
    <location>
        <begin position="163"/>
        <end position="188"/>
    </location>
</feature>
<name>A0ABQ9XVM3_9EUKA</name>
<feature type="coiled-coil region" evidence="1">
    <location>
        <begin position="258"/>
        <end position="292"/>
    </location>
</feature>
<keyword evidence="1" id="KW-0175">Coiled coil</keyword>
<sequence>MFPTSTESFGPNQDVHGSAYVCPFTHDYLPQKGHISEQDLQKLEDSIVNASSDPFSILHTICDRFGIAPKSTSIDTQTPSNPSLFSHLLSALFTVGYSLLITSFFLLPLSSIQSSSSQYLPNTVNFQLLPLFTTILQRHPLSLPNFLSSPLWLSLPSTLIASPQSPSTLQTQPQPSPPNEPQREEQSHLRPVLSFINSTLLLCLSSSPPTPIPNKTLLSSSLSTFSSHPDPLVKVHSGSALLTLNQLDGGTDETSMSVDELVAQRDTLRAQIEEKNEEIARLMEIQRQMDETIRSRDQIIAEKDDSLKQKDFMLTQQATTIAELTKMLGEFESMEKRLNDELGKTHSKMVAVEAQLTEAAKDVKWIRGFAHSDNAITVWDPKHFRREGRRITSLVMDYKSCFSDEITRGMWRLSIRCNKYDLHSLFFSFHLPSVWCHCLFVS</sequence>
<accession>A0ABQ9XVM3</accession>
<dbReference type="EMBL" id="JARBJD010000066">
    <property type="protein sequence ID" value="KAK2955526.1"/>
    <property type="molecule type" value="Genomic_DNA"/>
</dbReference>
<protein>
    <submittedName>
        <fullName evidence="3">Uncharacterized protein</fullName>
    </submittedName>
</protein>
<evidence type="ECO:0000313" key="3">
    <source>
        <dbReference type="EMBL" id="KAK2955526.1"/>
    </source>
</evidence>
<evidence type="ECO:0000256" key="2">
    <source>
        <dbReference type="SAM" id="MobiDB-lite"/>
    </source>
</evidence>